<evidence type="ECO:0000313" key="2">
    <source>
        <dbReference type="Proteomes" id="UP000095558"/>
    </source>
</evidence>
<evidence type="ECO:0008006" key="3">
    <source>
        <dbReference type="Google" id="ProtNLM"/>
    </source>
</evidence>
<dbReference type="EMBL" id="CYZV01000018">
    <property type="protein sequence ID" value="CUO26145.1"/>
    <property type="molecule type" value="Genomic_DNA"/>
</dbReference>
<reference evidence="1 2" key="1">
    <citation type="submission" date="2015-09" db="EMBL/GenBank/DDBJ databases">
        <authorList>
            <consortium name="Pathogen Informatics"/>
        </authorList>
    </citation>
    <scope>NUCLEOTIDE SEQUENCE [LARGE SCALE GENOMIC DNA]</scope>
    <source>
        <strain evidence="1 2">2789STDY5834855</strain>
    </source>
</reference>
<dbReference type="Proteomes" id="UP000095558">
    <property type="component" value="Unassembled WGS sequence"/>
</dbReference>
<dbReference type="InterPro" id="IPR029044">
    <property type="entry name" value="Nucleotide-diphossugar_trans"/>
</dbReference>
<gene>
    <name evidence="1" type="ORF">ERS852470_01855</name>
</gene>
<dbReference type="SUPFAM" id="SSF53448">
    <property type="entry name" value="Nucleotide-diphospho-sugar transferases"/>
    <property type="match status" value="1"/>
</dbReference>
<dbReference type="Gene3D" id="3.90.550.10">
    <property type="entry name" value="Spore Coat Polysaccharide Biosynthesis Protein SpsA, Chain A"/>
    <property type="match status" value="1"/>
</dbReference>
<protein>
    <recommendedName>
        <fullName evidence="3">Glycosyltransferase</fullName>
    </recommendedName>
</protein>
<evidence type="ECO:0000313" key="1">
    <source>
        <dbReference type="EMBL" id="CUO26145.1"/>
    </source>
</evidence>
<sequence length="177" mass="20369">MSHGDYLVYLSNDDLFYSENTISDIVKFHENNPEYGVAVGRIACFKDEDPNKFYWTSPNPLHTSFINGLAIDCFKSILRFRGSFFPAPGLSYKRSTIDTYGLYDESYVLLEDLPRFLQLTRNGCRIGFIDSILVRYRYVGNSTNPEGNSNTTNTILQDDMNLTLSKEMDPYMFLLND</sequence>
<accession>A0A174DPW3</accession>
<name>A0A174DPW3_9CLOT</name>
<proteinExistence type="predicted"/>
<organism evidence="1 2">
    <name type="scientific">Clostridium disporicum</name>
    <dbReference type="NCBI Taxonomy" id="84024"/>
    <lineage>
        <taxon>Bacteria</taxon>
        <taxon>Bacillati</taxon>
        <taxon>Bacillota</taxon>
        <taxon>Clostridia</taxon>
        <taxon>Eubacteriales</taxon>
        <taxon>Clostridiaceae</taxon>
        <taxon>Clostridium</taxon>
    </lineage>
</organism>
<dbReference type="AlphaFoldDB" id="A0A174DPW3"/>